<name>A0A7G2C1Y7_9TRYP</name>
<dbReference type="VEuPathDB" id="TriTrypDB:ADEAN_000119300"/>
<organism evidence="1 2">
    <name type="scientific">Angomonas deanei</name>
    <dbReference type="NCBI Taxonomy" id="59799"/>
    <lineage>
        <taxon>Eukaryota</taxon>
        <taxon>Discoba</taxon>
        <taxon>Euglenozoa</taxon>
        <taxon>Kinetoplastea</taxon>
        <taxon>Metakinetoplastina</taxon>
        <taxon>Trypanosomatida</taxon>
        <taxon>Trypanosomatidae</taxon>
        <taxon>Strigomonadinae</taxon>
        <taxon>Angomonas</taxon>
    </lineage>
</organism>
<proteinExistence type="predicted"/>
<dbReference type="EMBL" id="LR877146">
    <property type="protein sequence ID" value="CAD2213750.1"/>
    <property type="molecule type" value="Genomic_DNA"/>
</dbReference>
<evidence type="ECO:0000313" key="2">
    <source>
        <dbReference type="Proteomes" id="UP000515908"/>
    </source>
</evidence>
<accession>A0A7G2C1Y7</accession>
<protein>
    <submittedName>
        <fullName evidence="1">Uncharacterized protein</fullName>
    </submittedName>
</protein>
<gene>
    <name evidence="1" type="ORF">ADEAN_000119300</name>
</gene>
<dbReference type="Proteomes" id="UP000515908">
    <property type="component" value="Chromosome 02"/>
</dbReference>
<reference evidence="1 2" key="1">
    <citation type="submission" date="2020-08" db="EMBL/GenBank/DDBJ databases">
        <authorList>
            <person name="Newling K."/>
            <person name="Davey J."/>
            <person name="Forrester S."/>
        </authorList>
    </citation>
    <scope>NUCLEOTIDE SEQUENCE [LARGE SCALE GENOMIC DNA]</scope>
    <source>
        <strain evidence="2">Crithidia deanei Carvalho (ATCC PRA-265)</strain>
    </source>
</reference>
<keyword evidence="2" id="KW-1185">Reference proteome</keyword>
<dbReference type="AlphaFoldDB" id="A0A7G2C1Y7"/>
<sequence>MEKKKIPPSLRVNGTSSVRMTSKLTAGIAGAVKKEGVMRSFESSEVMSGDRVNSFDLIDKKDSYANPLLNLRDLKTTRLLELEEAFIIEAPCIIIMSHVLLKMGNVERAKEFNKLIRAGAKTFYGETSPENEFLTGILNAFVPV</sequence>
<evidence type="ECO:0000313" key="1">
    <source>
        <dbReference type="EMBL" id="CAD2213750.1"/>
    </source>
</evidence>